<dbReference type="PROSITE" id="PS50975">
    <property type="entry name" value="ATP_GRASP"/>
    <property type="match status" value="1"/>
</dbReference>
<name>A0A087VV57_9BIFI</name>
<evidence type="ECO:0000256" key="11">
    <source>
        <dbReference type="HAMAP-Rule" id="MF_00138"/>
    </source>
</evidence>
<sequence length="424" mass="45493">MSDRILVIGSGAREHAIAVTLLAGRTVNEVFCAPGNPGMALDGIHLADLDTTDSAAVVDYIHQHSIDWVFVGPEQPLIEGLVDHLTEAGIRAFGPTRAAAQIEGSKDFAKALMRRHGIPTAAYATFDRLEPAQQYVREHGAPIVVKADGLAAGKGVTVAMTLDQALDALEQVFVDRRFGQAGARVVIEDYMSGQECSLMCFVRGEQVWPMPLAQDHKPAYDNDKGPNTGGMGAYSPLPQFGDDLADMALETIVKPTVRAMVEEGTPFTGILYTGLMVTDQGPKVVEFNARMGDPETEVVLPLLTSDLALGIRTLMDGGEPTFTWRRDVSEICVVLAADGYPGHPDKGAPVPLVEPREDLQAYYAGVDGSIQGGLTAASGRTAVIRASGPDLRQAQERIYGLLDDLDTSGLFYRHDIGHRGLETL</sequence>
<dbReference type="AlphaFoldDB" id="A0A087VV57"/>
<evidence type="ECO:0000256" key="5">
    <source>
        <dbReference type="ARBA" id="ARBA00022741"/>
    </source>
</evidence>
<dbReference type="Gene3D" id="3.90.600.10">
    <property type="entry name" value="Phosphoribosylglycinamide synthetase, C-terminal domain"/>
    <property type="match status" value="1"/>
</dbReference>
<dbReference type="Proteomes" id="UP000028569">
    <property type="component" value="Chromosome"/>
</dbReference>
<dbReference type="SUPFAM" id="SSF51246">
    <property type="entry name" value="Rudiment single hybrid motif"/>
    <property type="match status" value="1"/>
</dbReference>
<feature type="domain" description="ATP-grasp" evidence="13">
    <location>
        <begin position="110"/>
        <end position="316"/>
    </location>
</feature>
<evidence type="ECO:0000313" key="14">
    <source>
        <dbReference type="EMBL" id="AIC92206.1"/>
    </source>
</evidence>
<dbReference type="InterPro" id="IPR020562">
    <property type="entry name" value="PRibGlycinamide_synth_N"/>
</dbReference>
<proteinExistence type="inferred from homology"/>
<comment type="similarity">
    <text evidence="8 11">Belongs to the GARS family.</text>
</comment>
<comment type="cofactor">
    <cofactor evidence="1">
        <name>Mn(2+)</name>
        <dbReference type="ChEBI" id="CHEBI:29035"/>
    </cofactor>
</comment>
<dbReference type="InterPro" id="IPR000115">
    <property type="entry name" value="PRibGlycinamide_synth"/>
</dbReference>
<evidence type="ECO:0000256" key="1">
    <source>
        <dbReference type="ARBA" id="ARBA00001936"/>
    </source>
</evidence>
<dbReference type="Pfam" id="PF02843">
    <property type="entry name" value="GARS_C"/>
    <property type="match status" value="1"/>
</dbReference>
<gene>
    <name evidence="11" type="primary">purD</name>
    <name evidence="14" type="ORF">BINDI_0942</name>
</gene>
<keyword evidence="4 11" id="KW-0436">Ligase</keyword>
<organism evidence="14 15">
    <name type="scientific">Bifidobacterium [indicum] DSM 20214 = LMG 11587</name>
    <dbReference type="NCBI Taxonomy" id="1341694"/>
    <lineage>
        <taxon>Bacteria</taxon>
        <taxon>Bacillati</taxon>
        <taxon>Actinomycetota</taxon>
        <taxon>Actinomycetes</taxon>
        <taxon>Bifidobacteriales</taxon>
        <taxon>Bifidobacteriaceae</taxon>
        <taxon>Bifidobacterium</taxon>
    </lineage>
</organism>
<protein>
    <recommendedName>
        <fullName evidence="3 11">Phosphoribosylamine--glycine ligase</fullName>
        <ecNumber evidence="3 11">6.3.4.13</ecNumber>
    </recommendedName>
    <alternativeName>
        <fullName evidence="11">GARS</fullName>
    </alternativeName>
    <alternativeName>
        <fullName evidence="9 11">Glycinamide ribonucleotide synthetase</fullName>
    </alternativeName>
    <alternativeName>
        <fullName evidence="10 11">Phosphoribosylglycinamide synthetase</fullName>
    </alternativeName>
</protein>
<dbReference type="SUPFAM" id="SSF52440">
    <property type="entry name" value="PreATP-grasp domain"/>
    <property type="match status" value="1"/>
</dbReference>
<dbReference type="InterPro" id="IPR013815">
    <property type="entry name" value="ATP_grasp_subdomain_1"/>
</dbReference>
<dbReference type="EMBL" id="CP006018">
    <property type="protein sequence ID" value="AIC92206.1"/>
    <property type="molecule type" value="Genomic_DNA"/>
</dbReference>
<evidence type="ECO:0000259" key="13">
    <source>
        <dbReference type="PROSITE" id="PS50975"/>
    </source>
</evidence>
<dbReference type="SMART" id="SM01209">
    <property type="entry name" value="GARS_A"/>
    <property type="match status" value="1"/>
</dbReference>
<dbReference type="Gene3D" id="3.40.50.20">
    <property type="match status" value="1"/>
</dbReference>
<evidence type="ECO:0000256" key="2">
    <source>
        <dbReference type="ARBA" id="ARBA00005174"/>
    </source>
</evidence>
<evidence type="ECO:0000256" key="10">
    <source>
        <dbReference type="ARBA" id="ARBA00042864"/>
    </source>
</evidence>
<evidence type="ECO:0000256" key="7">
    <source>
        <dbReference type="ARBA" id="ARBA00022840"/>
    </source>
</evidence>
<keyword evidence="6 11" id="KW-0658">Purine biosynthesis</keyword>
<evidence type="ECO:0000313" key="15">
    <source>
        <dbReference type="Proteomes" id="UP000028569"/>
    </source>
</evidence>
<dbReference type="GO" id="GO:0004637">
    <property type="term" value="F:phosphoribosylamine-glycine ligase activity"/>
    <property type="evidence" value="ECO:0007669"/>
    <property type="project" value="UniProtKB-UniRule"/>
</dbReference>
<dbReference type="OrthoDB" id="9807240at2"/>
<dbReference type="Pfam" id="PF02844">
    <property type="entry name" value="GARS_N"/>
    <property type="match status" value="1"/>
</dbReference>
<dbReference type="InterPro" id="IPR020561">
    <property type="entry name" value="PRibGlycinamid_synth_ATP-grasp"/>
</dbReference>
<dbReference type="EC" id="6.3.4.13" evidence="3 11"/>
<evidence type="ECO:0000256" key="4">
    <source>
        <dbReference type="ARBA" id="ARBA00022598"/>
    </source>
</evidence>
<dbReference type="InterPro" id="IPR016185">
    <property type="entry name" value="PreATP-grasp_dom_sf"/>
</dbReference>
<dbReference type="GO" id="GO:0005524">
    <property type="term" value="F:ATP binding"/>
    <property type="evidence" value="ECO:0007669"/>
    <property type="project" value="UniProtKB-UniRule"/>
</dbReference>
<dbReference type="Pfam" id="PF01071">
    <property type="entry name" value="GARS_A"/>
    <property type="match status" value="1"/>
</dbReference>
<comment type="pathway">
    <text evidence="2 11">Purine metabolism; IMP biosynthesis via de novo pathway; N(1)-(5-phospho-D-ribosyl)glycinamide from 5-phospho-alpha-D-ribose 1-diphosphate: step 2/2.</text>
</comment>
<evidence type="ECO:0000256" key="6">
    <source>
        <dbReference type="ARBA" id="ARBA00022755"/>
    </source>
</evidence>
<dbReference type="HOGENOM" id="CLU_027420_3_1_11"/>
<dbReference type="InterPro" id="IPR011761">
    <property type="entry name" value="ATP-grasp"/>
</dbReference>
<dbReference type="InterPro" id="IPR020560">
    <property type="entry name" value="PRibGlycinamide_synth_C-dom"/>
</dbReference>
<accession>A0A087VV57</accession>
<evidence type="ECO:0000256" key="9">
    <source>
        <dbReference type="ARBA" id="ARBA00042242"/>
    </source>
</evidence>
<keyword evidence="5 12" id="KW-0547">Nucleotide-binding</keyword>
<dbReference type="UniPathway" id="UPA00074">
    <property type="reaction ID" value="UER00125"/>
</dbReference>
<evidence type="ECO:0000256" key="8">
    <source>
        <dbReference type="ARBA" id="ARBA00038345"/>
    </source>
</evidence>
<dbReference type="FunFam" id="3.30.1490.20:FF:000006">
    <property type="entry name" value="phosphoribosylamine--glycine ligase, chloroplastic-like"/>
    <property type="match status" value="1"/>
</dbReference>
<dbReference type="KEGG" id="bii:BINDI_0942"/>
<dbReference type="GO" id="GO:0006189">
    <property type="term" value="P:'de novo' IMP biosynthetic process"/>
    <property type="evidence" value="ECO:0007669"/>
    <property type="project" value="UniProtKB-UniRule"/>
</dbReference>
<keyword evidence="7 12" id="KW-0067">ATP-binding</keyword>
<dbReference type="RefSeq" id="WP_033490459.1">
    <property type="nucleotide sequence ID" value="NZ_CP006018.1"/>
</dbReference>
<keyword evidence="15" id="KW-1185">Reference proteome</keyword>
<dbReference type="Gene3D" id="3.30.1490.20">
    <property type="entry name" value="ATP-grasp fold, A domain"/>
    <property type="match status" value="1"/>
</dbReference>
<dbReference type="PANTHER" id="PTHR43472:SF1">
    <property type="entry name" value="PHOSPHORIBOSYLAMINE--GLYCINE LIGASE, CHLOROPLASTIC"/>
    <property type="match status" value="1"/>
</dbReference>
<dbReference type="PANTHER" id="PTHR43472">
    <property type="entry name" value="PHOSPHORIBOSYLAMINE--GLYCINE LIGASE"/>
    <property type="match status" value="1"/>
</dbReference>
<dbReference type="Gene3D" id="3.30.470.20">
    <property type="entry name" value="ATP-grasp fold, B domain"/>
    <property type="match status" value="1"/>
</dbReference>
<dbReference type="SUPFAM" id="SSF56059">
    <property type="entry name" value="Glutathione synthetase ATP-binding domain-like"/>
    <property type="match status" value="1"/>
</dbReference>
<dbReference type="HAMAP" id="MF_00138">
    <property type="entry name" value="GARS"/>
    <property type="match status" value="1"/>
</dbReference>
<reference evidence="14 15" key="1">
    <citation type="journal article" date="2014" name="Appl. Environ. Microbiol.">
        <title>Genomic encyclopedia of type strains of the genus Bifidobacterium.</title>
        <authorList>
            <person name="Milani C."/>
            <person name="Lugli G.A."/>
            <person name="Duranti S."/>
            <person name="Turroni F."/>
            <person name="Bottacini F."/>
            <person name="Mangifesta M."/>
            <person name="Sanchez B."/>
            <person name="Viappiani A."/>
            <person name="Mancabelli L."/>
            <person name="Taminiau B."/>
            <person name="Delcenserie V."/>
            <person name="Barrangou R."/>
            <person name="Margolles A."/>
            <person name="van Sinderen D."/>
            <person name="Ventura M."/>
        </authorList>
    </citation>
    <scope>NUCLEOTIDE SEQUENCE [LARGE SCALE GENOMIC DNA]</scope>
    <source>
        <strain evidence="14 15">LMG 11587</strain>
    </source>
</reference>
<comment type="catalytic activity">
    <reaction evidence="11">
        <text>5-phospho-beta-D-ribosylamine + glycine + ATP = N(1)-(5-phospho-beta-D-ribosyl)glycinamide + ADP + phosphate + H(+)</text>
        <dbReference type="Rhea" id="RHEA:17453"/>
        <dbReference type="ChEBI" id="CHEBI:15378"/>
        <dbReference type="ChEBI" id="CHEBI:30616"/>
        <dbReference type="ChEBI" id="CHEBI:43474"/>
        <dbReference type="ChEBI" id="CHEBI:57305"/>
        <dbReference type="ChEBI" id="CHEBI:58681"/>
        <dbReference type="ChEBI" id="CHEBI:143788"/>
        <dbReference type="ChEBI" id="CHEBI:456216"/>
        <dbReference type="EC" id="6.3.4.13"/>
    </reaction>
</comment>
<dbReference type="GO" id="GO:0009113">
    <property type="term" value="P:purine nucleobase biosynthetic process"/>
    <property type="evidence" value="ECO:0007669"/>
    <property type="project" value="InterPro"/>
</dbReference>
<dbReference type="InterPro" id="IPR037123">
    <property type="entry name" value="PRibGlycinamide_synth_C_sf"/>
</dbReference>
<dbReference type="NCBIfam" id="TIGR00877">
    <property type="entry name" value="purD"/>
    <property type="match status" value="1"/>
</dbReference>
<evidence type="ECO:0000256" key="12">
    <source>
        <dbReference type="PROSITE-ProRule" id="PRU00409"/>
    </source>
</evidence>
<dbReference type="InterPro" id="IPR011054">
    <property type="entry name" value="Rudment_hybrid_motif"/>
</dbReference>
<evidence type="ECO:0000256" key="3">
    <source>
        <dbReference type="ARBA" id="ARBA00013255"/>
    </source>
</evidence>
<dbReference type="GO" id="GO:0046872">
    <property type="term" value="F:metal ion binding"/>
    <property type="evidence" value="ECO:0007669"/>
    <property type="project" value="InterPro"/>
</dbReference>
<dbReference type="SMART" id="SM01210">
    <property type="entry name" value="GARS_C"/>
    <property type="match status" value="1"/>
</dbReference>